<evidence type="ECO:0000259" key="2">
    <source>
        <dbReference type="PROSITE" id="PS50181"/>
    </source>
</evidence>
<evidence type="ECO:0000313" key="4">
    <source>
        <dbReference type="Proteomes" id="UP001054889"/>
    </source>
</evidence>
<reference evidence="3" key="1">
    <citation type="journal article" date="2018" name="DNA Res.">
        <title>Multiple hybrid de novo genome assembly of finger millet, an orphan allotetraploid crop.</title>
        <authorList>
            <person name="Hatakeyama M."/>
            <person name="Aluri S."/>
            <person name="Balachadran M.T."/>
            <person name="Sivarajan S.R."/>
            <person name="Patrignani A."/>
            <person name="Gruter S."/>
            <person name="Poveda L."/>
            <person name="Shimizu-Inatsugi R."/>
            <person name="Baeten J."/>
            <person name="Francoijs K.J."/>
            <person name="Nataraja K.N."/>
            <person name="Reddy Y.A.N."/>
            <person name="Phadnis S."/>
            <person name="Ravikumar R.L."/>
            <person name="Schlapbach R."/>
            <person name="Sreeman S.M."/>
            <person name="Shimizu K.K."/>
        </authorList>
    </citation>
    <scope>NUCLEOTIDE SEQUENCE</scope>
</reference>
<dbReference type="InterPro" id="IPR001810">
    <property type="entry name" value="F-box_dom"/>
</dbReference>
<dbReference type="InterPro" id="IPR036047">
    <property type="entry name" value="F-box-like_dom_sf"/>
</dbReference>
<dbReference type="Gene3D" id="1.20.1280.50">
    <property type="match status" value="1"/>
</dbReference>
<keyword evidence="4" id="KW-1185">Reference proteome</keyword>
<sequence length="899" mass="103069">MHVTVNATHVTNAPGSRGSATETHEEADKATSRRRCFPAPPPERCGAPRRATETSPFLSPSRGHHVAPRPSGRDDRDVVCPVVSRSAEPAGLHACVHSRTKAERVQTVEDPATRITPDVIEEILLRLPLILHQDQCLHISKPDGILLYDFHYLYSFGFHPVTGEYKILHFLREPQHYKSGRPFHFDTIQVYTLGEDKWKGIRTPRKCCMVNLGVVNVDGAMYWLTEDEGTSCGMSLVSFDLREETFTSIQLPPLTEVKETASCAPPAFAYYIAEIDNTVCTVAIPYHSHVPRWRRYNAELCGRMDIWSLESLVKHKWFLKYSIQSPTDKNVQLEQREEAKLLDIGAYRFYETQSYFYKETLVPLSIVLTMVSEETKLKRLKEEECTINRLPHDCIERIFVGLPVSTLLKCSGVCKQWYKLIRDPHFIAGHLERAPRCALLFFPQESVSGKRYPSDVIIFDEVWSQSTLAVPVIGPDDFLCGTCNGLLCLYTKTSKIKIANLATGECLHLDKPIKNLKGDHFSFYRFGFHPVTKEYKVIHFLDEHQNYSQGTFNVIQVYTFGSEKWRDVRTSEALSLSCVKDYGVVSVDGAMFWLTEDSDARWKHAVISFDLSEETFTRIQLPTAALGSSNSRRYWISEIDGKVCIATGEVIRHRPKMLSGDLQIWMLDSKVEQKWSLMYNLPYARNYLPGPHFVHSDKILMQSRICDLYSYELFGKNHTTKLSDRVKLLDFSPRKADNMQCYICVKSLVQLNAYKKVGIMHGMKQREGWELKKWQPWKREIHEIEDTWRNVYELEQNSLVTKEVLQHLSDEVIQQRVTAEVDQILQHLPDCPVQHPRSSRRVNWVERKWDKEKLSARIDGAKDMAKASKQAHSDILRALSNVRDHLQGASSSAANAPAE</sequence>
<dbReference type="PANTHER" id="PTHR31672">
    <property type="entry name" value="BNACNNG10540D PROTEIN"/>
    <property type="match status" value="1"/>
</dbReference>
<dbReference type="AlphaFoldDB" id="A0AAV5FG71"/>
<dbReference type="SMART" id="SM00256">
    <property type="entry name" value="FBOX"/>
    <property type="match status" value="1"/>
</dbReference>
<dbReference type="SUPFAM" id="SSF50965">
    <property type="entry name" value="Galactose oxidase, central domain"/>
    <property type="match status" value="1"/>
</dbReference>
<dbReference type="EMBL" id="BQKI01000085">
    <property type="protein sequence ID" value="GJN33683.1"/>
    <property type="molecule type" value="Genomic_DNA"/>
</dbReference>
<dbReference type="SUPFAM" id="SSF81383">
    <property type="entry name" value="F-box domain"/>
    <property type="match status" value="1"/>
</dbReference>
<dbReference type="InterPro" id="IPR050796">
    <property type="entry name" value="SCF_F-box_component"/>
</dbReference>
<organism evidence="3 4">
    <name type="scientific">Eleusine coracana subsp. coracana</name>
    <dbReference type="NCBI Taxonomy" id="191504"/>
    <lineage>
        <taxon>Eukaryota</taxon>
        <taxon>Viridiplantae</taxon>
        <taxon>Streptophyta</taxon>
        <taxon>Embryophyta</taxon>
        <taxon>Tracheophyta</taxon>
        <taxon>Spermatophyta</taxon>
        <taxon>Magnoliopsida</taxon>
        <taxon>Liliopsida</taxon>
        <taxon>Poales</taxon>
        <taxon>Poaceae</taxon>
        <taxon>PACMAD clade</taxon>
        <taxon>Chloridoideae</taxon>
        <taxon>Cynodonteae</taxon>
        <taxon>Eleusininae</taxon>
        <taxon>Eleusine</taxon>
    </lineage>
</organism>
<name>A0AAV5FG71_ELECO</name>
<gene>
    <name evidence="3" type="primary">gb22304</name>
    <name evidence="3" type="ORF">PR202_gb22304</name>
</gene>
<evidence type="ECO:0000313" key="3">
    <source>
        <dbReference type="EMBL" id="GJN33683.1"/>
    </source>
</evidence>
<proteinExistence type="predicted"/>
<accession>A0AAV5FG71</accession>
<dbReference type="PANTHER" id="PTHR31672:SF13">
    <property type="entry name" value="F-BOX PROTEIN CPR30-LIKE"/>
    <property type="match status" value="1"/>
</dbReference>
<reference evidence="3" key="2">
    <citation type="submission" date="2021-12" db="EMBL/GenBank/DDBJ databases">
        <title>Resequencing data analysis of finger millet.</title>
        <authorList>
            <person name="Hatakeyama M."/>
            <person name="Aluri S."/>
            <person name="Balachadran M.T."/>
            <person name="Sivarajan S.R."/>
            <person name="Poveda L."/>
            <person name="Shimizu-Inatsugi R."/>
            <person name="Schlapbach R."/>
            <person name="Sreeman S.M."/>
            <person name="Shimizu K.K."/>
        </authorList>
    </citation>
    <scope>NUCLEOTIDE SEQUENCE</scope>
</reference>
<dbReference type="Pfam" id="PF08268">
    <property type="entry name" value="FBA_3"/>
    <property type="match status" value="2"/>
</dbReference>
<dbReference type="InterPro" id="IPR011043">
    <property type="entry name" value="Gal_Oxase/kelch_b-propeller"/>
</dbReference>
<feature type="domain" description="F-box" evidence="2">
    <location>
        <begin position="384"/>
        <end position="431"/>
    </location>
</feature>
<feature type="compositionally biased region" description="Basic and acidic residues" evidence="1">
    <location>
        <begin position="22"/>
        <end position="31"/>
    </location>
</feature>
<dbReference type="Proteomes" id="UP001054889">
    <property type="component" value="Unassembled WGS sequence"/>
</dbReference>
<protein>
    <recommendedName>
        <fullName evidence="2">F-box domain-containing protein</fullName>
    </recommendedName>
</protein>
<dbReference type="InterPro" id="IPR017451">
    <property type="entry name" value="F-box-assoc_interact_dom"/>
</dbReference>
<dbReference type="Pfam" id="PF12937">
    <property type="entry name" value="F-box-like"/>
    <property type="match status" value="1"/>
</dbReference>
<dbReference type="PROSITE" id="PS50181">
    <property type="entry name" value="FBOX"/>
    <property type="match status" value="1"/>
</dbReference>
<feature type="region of interest" description="Disordered" evidence="1">
    <location>
        <begin position="1"/>
        <end position="76"/>
    </location>
</feature>
<feature type="compositionally biased region" description="Polar residues" evidence="1">
    <location>
        <begin position="1"/>
        <end position="21"/>
    </location>
</feature>
<dbReference type="InterPro" id="IPR013187">
    <property type="entry name" value="F-box-assoc_dom_typ3"/>
</dbReference>
<evidence type="ECO:0000256" key="1">
    <source>
        <dbReference type="SAM" id="MobiDB-lite"/>
    </source>
</evidence>
<comment type="caution">
    <text evidence="3">The sequence shown here is derived from an EMBL/GenBank/DDBJ whole genome shotgun (WGS) entry which is preliminary data.</text>
</comment>
<dbReference type="NCBIfam" id="TIGR01640">
    <property type="entry name" value="F_box_assoc_1"/>
    <property type="match status" value="2"/>
</dbReference>